<dbReference type="Proteomes" id="UP001307849">
    <property type="component" value="Unassembled WGS sequence"/>
</dbReference>
<evidence type="ECO:0000256" key="5">
    <source>
        <dbReference type="SAM" id="MobiDB-lite"/>
    </source>
</evidence>
<dbReference type="PANTHER" id="PTHR45644">
    <property type="entry name" value="AAA ATPASE, PUTATIVE (AFU_ORTHOLOGUE AFUA_2G12920)-RELATED-RELATED"/>
    <property type="match status" value="1"/>
</dbReference>
<dbReference type="InterPro" id="IPR027417">
    <property type="entry name" value="P-loop_NTPase"/>
</dbReference>
<keyword evidence="2" id="KW-0547">Nucleotide-binding</keyword>
<dbReference type="Pfam" id="PF17862">
    <property type="entry name" value="AAA_lid_3"/>
    <property type="match status" value="1"/>
</dbReference>
<comment type="caution">
    <text evidence="7">The sequence shown here is derived from an EMBL/GenBank/DDBJ whole genome shotgun (WGS) entry which is preliminary data.</text>
</comment>
<dbReference type="AlphaFoldDB" id="A0AAN8NI85"/>
<dbReference type="InterPro" id="IPR051701">
    <property type="entry name" value="Mito_OM_Translocase_MSP1"/>
</dbReference>
<feature type="compositionally biased region" description="Polar residues" evidence="5">
    <location>
        <begin position="1"/>
        <end position="14"/>
    </location>
</feature>
<organism evidence="7 8">
    <name type="scientific">Arthrobotrys conoides</name>
    <dbReference type="NCBI Taxonomy" id="74498"/>
    <lineage>
        <taxon>Eukaryota</taxon>
        <taxon>Fungi</taxon>
        <taxon>Dikarya</taxon>
        <taxon>Ascomycota</taxon>
        <taxon>Pezizomycotina</taxon>
        <taxon>Orbiliomycetes</taxon>
        <taxon>Orbiliales</taxon>
        <taxon>Orbiliaceae</taxon>
        <taxon>Arthrobotrys</taxon>
    </lineage>
</organism>
<dbReference type="EMBL" id="JAVHJM010000006">
    <property type="protein sequence ID" value="KAK6513076.1"/>
    <property type="molecule type" value="Genomic_DNA"/>
</dbReference>
<proteinExistence type="predicted"/>
<evidence type="ECO:0000256" key="1">
    <source>
        <dbReference type="ARBA" id="ARBA00004572"/>
    </source>
</evidence>
<feature type="region of interest" description="Disordered" evidence="5">
    <location>
        <begin position="1"/>
        <end position="118"/>
    </location>
</feature>
<keyword evidence="3" id="KW-0496">Mitochondrion</keyword>
<dbReference type="PANTHER" id="PTHR45644:SF56">
    <property type="entry name" value="AAA ATPASE, PUTATIVE (AFU_ORTHOLOGUE AFUA_2G12920)-RELATED"/>
    <property type="match status" value="1"/>
</dbReference>
<gene>
    <name evidence="7" type="ORF">TWF506_009239</name>
</gene>
<keyword evidence="3" id="KW-0472">Membrane</keyword>
<feature type="compositionally biased region" description="Basic residues" evidence="5">
    <location>
        <begin position="442"/>
        <end position="452"/>
    </location>
</feature>
<reference evidence="7 8" key="1">
    <citation type="submission" date="2019-10" db="EMBL/GenBank/DDBJ databases">
        <authorList>
            <person name="Palmer J.M."/>
        </authorList>
    </citation>
    <scope>NUCLEOTIDE SEQUENCE [LARGE SCALE GENOMIC DNA]</scope>
    <source>
        <strain evidence="7 8">TWF506</strain>
    </source>
</reference>
<dbReference type="GO" id="GO:0016887">
    <property type="term" value="F:ATP hydrolysis activity"/>
    <property type="evidence" value="ECO:0007669"/>
    <property type="project" value="InterPro"/>
</dbReference>
<name>A0AAN8NI85_9PEZI</name>
<dbReference type="SUPFAM" id="SSF52540">
    <property type="entry name" value="P-loop containing nucleoside triphosphate hydrolases"/>
    <property type="match status" value="1"/>
</dbReference>
<feature type="domain" description="AAA+ ATPase" evidence="6">
    <location>
        <begin position="183"/>
        <end position="321"/>
    </location>
</feature>
<dbReference type="Pfam" id="PF00004">
    <property type="entry name" value="AAA"/>
    <property type="match status" value="1"/>
</dbReference>
<accession>A0AAN8NI85</accession>
<dbReference type="Gene3D" id="1.10.8.60">
    <property type="match status" value="1"/>
</dbReference>
<dbReference type="Gene3D" id="3.40.50.300">
    <property type="entry name" value="P-loop containing nucleotide triphosphate hydrolases"/>
    <property type="match status" value="1"/>
</dbReference>
<dbReference type="InterPro" id="IPR003959">
    <property type="entry name" value="ATPase_AAA_core"/>
</dbReference>
<comment type="subcellular location">
    <subcellularLocation>
        <location evidence="1">Mitochondrion outer membrane</location>
        <topology evidence="1">Single-pass membrane protein</topology>
    </subcellularLocation>
</comment>
<evidence type="ECO:0000313" key="7">
    <source>
        <dbReference type="EMBL" id="KAK6513076.1"/>
    </source>
</evidence>
<dbReference type="SMART" id="SM00382">
    <property type="entry name" value="AAA"/>
    <property type="match status" value="1"/>
</dbReference>
<evidence type="ECO:0000313" key="8">
    <source>
        <dbReference type="Proteomes" id="UP001307849"/>
    </source>
</evidence>
<dbReference type="InterPro" id="IPR003593">
    <property type="entry name" value="AAA+_ATPase"/>
</dbReference>
<sequence length="452" mass="50374">MAHQTSNPASPSSSDRIENAVKISKPEATTLKVTAIPSPRPLKAESTASRIDSDSEQGSYGWGDRSPLQKGNNISLLDSKRRSESTTSPGPEFSDHLQSDLDPDEYDSSTSDSEDDDDILRHLKKSNSSHLRKFGDCIINPNDIHVTFDDVHITPDAIEALDPLLLQIQFPEQFRTGILARNTCTGLLLYGPPGTGKTLFVKALAKMANATMISLTGADFQDCRVGESQKKVQELFACARAHDGPVVIFIDEADGPFRSRAMENTTHSHASEIGQFLVEMDGIKSHGNLNIMIVAAANRPFDMDEGILRRFSRRILVDTPTPSGREAILRIHLRDEQVSDDVDLGDLARRTADFTGSDLKNLVFEATLATLRDIYVLTRDGDYAGDMYSRMICHRHFSYALEKIQPSPKSEIVEKIHQFHSKFGSRSQRRPNEAPEKYQLPLKKRKLDVRNK</sequence>
<evidence type="ECO:0000256" key="4">
    <source>
        <dbReference type="ARBA" id="ARBA00022840"/>
    </source>
</evidence>
<dbReference type="InterPro" id="IPR041569">
    <property type="entry name" value="AAA_lid_3"/>
</dbReference>
<feature type="region of interest" description="Disordered" evidence="5">
    <location>
        <begin position="422"/>
        <end position="452"/>
    </location>
</feature>
<evidence type="ECO:0000256" key="2">
    <source>
        <dbReference type="ARBA" id="ARBA00022741"/>
    </source>
</evidence>
<keyword evidence="8" id="KW-1185">Reference proteome</keyword>
<dbReference type="GO" id="GO:0005524">
    <property type="term" value="F:ATP binding"/>
    <property type="evidence" value="ECO:0007669"/>
    <property type="project" value="UniProtKB-KW"/>
</dbReference>
<keyword evidence="4" id="KW-0067">ATP-binding</keyword>
<evidence type="ECO:0000259" key="6">
    <source>
        <dbReference type="SMART" id="SM00382"/>
    </source>
</evidence>
<keyword evidence="3" id="KW-1000">Mitochondrion outer membrane</keyword>
<protein>
    <recommendedName>
        <fullName evidence="6">AAA+ ATPase domain-containing protein</fullName>
    </recommendedName>
</protein>
<evidence type="ECO:0000256" key="3">
    <source>
        <dbReference type="ARBA" id="ARBA00022787"/>
    </source>
</evidence>
<feature type="compositionally biased region" description="Acidic residues" evidence="5">
    <location>
        <begin position="101"/>
        <end position="118"/>
    </location>
</feature>
<dbReference type="GO" id="GO:0005741">
    <property type="term" value="C:mitochondrial outer membrane"/>
    <property type="evidence" value="ECO:0007669"/>
    <property type="project" value="UniProtKB-SubCell"/>
</dbReference>